<feature type="chain" id="PRO_5042856313" evidence="1">
    <location>
        <begin position="19"/>
        <end position="103"/>
    </location>
</feature>
<proteinExistence type="predicted"/>
<keyword evidence="3" id="KW-1185">Reference proteome</keyword>
<reference evidence="2 3" key="1">
    <citation type="submission" date="2023-11" db="EMBL/GenBank/DDBJ databases">
        <title>Halocaridina rubra genome assembly.</title>
        <authorList>
            <person name="Smith C."/>
        </authorList>
    </citation>
    <scope>NUCLEOTIDE SEQUENCE [LARGE SCALE GENOMIC DNA]</scope>
    <source>
        <strain evidence="2">EP-1</strain>
        <tissue evidence="2">Whole</tissue>
    </source>
</reference>
<accession>A0AAN8WJF1</accession>
<comment type="caution">
    <text evidence="2">The sequence shown here is derived from an EMBL/GenBank/DDBJ whole genome shotgun (WGS) entry which is preliminary data.</text>
</comment>
<keyword evidence="1" id="KW-0732">Signal</keyword>
<organism evidence="2 3">
    <name type="scientific">Halocaridina rubra</name>
    <name type="common">Hawaiian red shrimp</name>
    <dbReference type="NCBI Taxonomy" id="373956"/>
    <lineage>
        <taxon>Eukaryota</taxon>
        <taxon>Metazoa</taxon>
        <taxon>Ecdysozoa</taxon>
        <taxon>Arthropoda</taxon>
        <taxon>Crustacea</taxon>
        <taxon>Multicrustacea</taxon>
        <taxon>Malacostraca</taxon>
        <taxon>Eumalacostraca</taxon>
        <taxon>Eucarida</taxon>
        <taxon>Decapoda</taxon>
        <taxon>Pleocyemata</taxon>
        <taxon>Caridea</taxon>
        <taxon>Atyoidea</taxon>
        <taxon>Atyidae</taxon>
        <taxon>Halocaridina</taxon>
    </lineage>
</organism>
<feature type="signal peptide" evidence="1">
    <location>
        <begin position="1"/>
        <end position="18"/>
    </location>
</feature>
<evidence type="ECO:0000313" key="3">
    <source>
        <dbReference type="Proteomes" id="UP001381693"/>
    </source>
</evidence>
<dbReference type="AlphaFoldDB" id="A0AAN8WJF1"/>
<protein>
    <submittedName>
        <fullName evidence="2">Uncharacterized protein</fullName>
    </submittedName>
</protein>
<feature type="non-terminal residue" evidence="2">
    <location>
        <position position="103"/>
    </location>
</feature>
<gene>
    <name evidence="2" type="ORF">SK128_020927</name>
</gene>
<dbReference type="Proteomes" id="UP001381693">
    <property type="component" value="Unassembled WGS sequence"/>
</dbReference>
<evidence type="ECO:0000313" key="2">
    <source>
        <dbReference type="EMBL" id="KAK7066182.1"/>
    </source>
</evidence>
<evidence type="ECO:0000256" key="1">
    <source>
        <dbReference type="SAM" id="SignalP"/>
    </source>
</evidence>
<dbReference type="EMBL" id="JAXCGZ010019363">
    <property type="protein sequence ID" value="KAK7066182.1"/>
    <property type="molecule type" value="Genomic_DNA"/>
</dbReference>
<sequence>MLIFLIIILLEVVNNTVSSMNANIWSHFLKHAVSTQGIFENCSSARKDFELVENVVMAVALMSLDASGGGMERVSAISEKLVVHLDHTAEFVLVTRSLDFIGL</sequence>
<name>A0AAN8WJF1_HALRR</name>